<keyword evidence="1" id="KW-0677">Repeat</keyword>
<evidence type="ECO:0000256" key="2">
    <source>
        <dbReference type="SAM" id="MobiDB-lite"/>
    </source>
</evidence>
<dbReference type="GeneID" id="5891381"/>
<dbReference type="InterPro" id="IPR011992">
    <property type="entry name" value="EF-hand-dom_pair"/>
</dbReference>
<dbReference type="GO" id="GO:0005509">
    <property type="term" value="F:calcium ion binding"/>
    <property type="evidence" value="ECO:0000318"/>
    <property type="project" value="GO_Central"/>
</dbReference>
<dbReference type="GO" id="GO:0005815">
    <property type="term" value="C:microtubule organizing center"/>
    <property type="evidence" value="ECO:0000318"/>
    <property type="project" value="GO_Central"/>
</dbReference>
<dbReference type="AlphaFoldDB" id="A9V0G9"/>
<sequence>MDVVEEIIEEPTAAAGQDEEAQEVLEEEPLDTTQSGTHGGVLDVPGHGLAPFAPAEPVHPETAKLHLAIASAFKVFDHQSDNSIDVRELGTVVRSLGCVPSEVELREIILECEEEEPTGFITYERFEPVMTRILEKKQFHCDELERLREAFAVLGGSDDGTIDAQEIIKTLTEEGEPLTQDEIDEFMAAAMDPNTKQIFFEEHAMLMHLDPRQYGALYNL</sequence>
<dbReference type="SUPFAM" id="SSF47473">
    <property type="entry name" value="EF-hand"/>
    <property type="match status" value="1"/>
</dbReference>
<feature type="domain" description="EF-hand" evidence="3">
    <location>
        <begin position="142"/>
        <end position="177"/>
    </location>
</feature>
<organism evidence="4 5">
    <name type="scientific">Monosiga brevicollis</name>
    <name type="common">Choanoflagellate</name>
    <dbReference type="NCBI Taxonomy" id="81824"/>
    <lineage>
        <taxon>Eukaryota</taxon>
        <taxon>Choanoflagellata</taxon>
        <taxon>Craspedida</taxon>
        <taxon>Salpingoecidae</taxon>
        <taxon>Monosiga</taxon>
    </lineage>
</organism>
<evidence type="ECO:0000259" key="3">
    <source>
        <dbReference type="PROSITE" id="PS50222"/>
    </source>
</evidence>
<dbReference type="OMA" id="YEDHAMI"/>
<keyword evidence="5" id="KW-1185">Reference proteome</keyword>
<protein>
    <recommendedName>
        <fullName evidence="3">EF-hand domain-containing protein</fullName>
    </recommendedName>
</protein>
<dbReference type="InterPro" id="IPR002048">
    <property type="entry name" value="EF_hand_dom"/>
</dbReference>
<reference evidence="4 5" key="1">
    <citation type="journal article" date="2008" name="Nature">
        <title>The genome of the choanoflagellate Monosiga brevicollis and the origin of metazoans.</title>
        <authorList>
            <consortium name="JGI Sequencing"/>
            <person name="King N."/>
            <person name="Westbrook M.J."/>
            <person name="Young S.L."/>
            <person name="Kuo A."/>
            <person name="Abedin M."/>
            <person name="Chapman J."/>
            <person name="Fairclough S."/>
            <person name="Hellsten U."/>
            <person name="Isogai Y."/>
            <person name="Letunic I."/>
            <person name="Marr M."/>
            <person name="Pincus D."/>
            <person name="Putnam N."/>
            <person name="Rokas A."/>
            <person name="Wright K.J."/>
            <person name="Zuzow R."/>
            <person name="Dirks W."/>
            <person name="Good M."/>
            <person name="Goodstein D."/>
            <person name="Lemons D."/>
            <person name="Li W."/>
            <person name="Lyons J.B."/>
            <person name="Morris A."/>
            <person name="Nichols S."/>
            <person name="Richter D.J."/>
            <person name="Salamov A."/>
            <person name="Bork P."/>
            <person name="Lim W.A."/>
            <person name="Manning G."/>
            <person name="Miller W.T."/>
            <person name="McGinnis W."/>
            <person name="Shapiro H."/>
            <person name="Tjian R."/>
            <person name="Grigoriev I.V."/>
            <person name="Rokhsar D."/>
        </authorList>
    </citation>
    <scope>NUCLEOTIDE SEQUENCE [LARGE SCALE GENOMIC DNA]</scope>
    <source>
        <strain evidence="5">MX1 / ATCC 50154</strain>
    </source>
</reference>
<evidence type="ECO:0000256" key="1">
    <source>
        <dbReference type="ARBA" id="ARBA00022737"/>
    </source>
</evidence>
<dbReference type="GO" id="GO:0008017">
    <property type="term" value="F:microtubule binding"/>
    <property type="evidence" value="ECO:0000318"/>
    <property type="project" value="GO_Central"/>
</dbReference>
<name>A9V0G9_MONBE</name>
<dbReference type="KEGG" id="mbr:MONBRDRAFT_37236"/>
<dbReference type="RefSeq" id="XP_001746115.1">
    <property type="nucleotide sequence ID" value="XM_001746063.1"/>
</dbReference>
<dbReference type="Proteomes" id="UP000001357">
    <property type="component" value="Unassembled WGS sequence"/>
</dbReference>
<dbReference type="PANTHER" id="PTHR46763">
    <property type="entry name" value="DYNEIN REGULATORY COMPLEX PROTEIN 8"/>
    <property type="match status" value="1"/>
</dbReference>
<gene>
    <name evidence="4" type="ORF">MONBRDRAFT_37236</name>
</gene>
<dbReference type="Gene3D" id="1.10.238.10">
    <property type="entry name" value="EF-hand"/>
    <property type="match status" value="2"/>
</dbReference>
<dbReference type="GO" id="GO:0000226">
    <property type="term" value="P:microtubule cytoskeleton organization"/>
    <property type="evidence" value="ECO:0000318"/>
    <property type="project" value="GO_Central"/>
</dbReference>
<dbReference type="InParanoid" id="A9V0G9"/>
<dbReference type="CDD" id="cd00051">
    <property type="entry name" value="EFh"/>
    <property type="match status" value="1"/>
</dbReference>
<evidence type="ECO:0000313" key="4">
    <source>
        <dbReference type="EMBL" id="EDQ89010.1"/>
    </source>
</evidence>
<evidence type="ECO:0000313" key="5">
    <source>
        <dbReference type="Proteomes" id="UP000001357"/>
    </source>
</evidence>
<dbReference type="FunFam" id="1.10.238.10:FF:000178">
    <property type="entry name" value="Calmodulin-2 A"/>
    <property type="match status" value="1"/>
</dbReference>
<feature type="region of interest" description="Disordered" evidence="2">
    <location>
        <begin position="26"/>
        <end position="55"/>
    </location>
</feature>
<dbReference type="eggNOG" id="KOG0027">
    <property type="taxonomic scope" value="Eukaryota"/>
</dbReference>
<dbReference type="STRING" id="81824.A9V0G9"/>
<accession>A9V0G9</accession>
<dbReference type="PROSITE" id="PS50222">
    <property type="entry name" value="EF_HAND_2"/>
    <property type="match status" value="1"/>
</dbReference>
<proteinExistence type="predicted"/>
<dbReference type="PANTHER" id="PTHR46763:SF1">
    <property type="entry name" value="DYNEIN REGULATORY COMPLEX PROTEIN 8"/>
    <property type="match status" value="1"/>
</dbReference>
<dbReference type="EMBL" id="CH991552">
    <property type="protein sequence ID" value="EDQ89010.1"/>
    <property type="molecule type" value="Genomic_DNA"/>
</dbReference>